<feature type="compositionally biased region" description="Low complexity" evidence="1">
    <location>
        <begin position="1168"/>
        <end position="1186"/>
    </location>
</feature>
<organism evidence="4 5">
    <name type="scientific">Paractinoplanes ferrugineus</name>
    <dbReference type="NCBI Taxonomy" id="113564"/>
    <lineage>
        <taxon>Bacteria</taxon>
        <taxon>Bacillati</taxon>
        <taxon>Actinomycetota</taxon>
        <taxon>Actinomycetes</taxon>
        <taxon>Micromonosporales</taxon>
        <taxon>Micromonosporaceae</taxon>
        <taxon>Paractinoplanes</taxon>
    </lineage>
</organism>
<keyword evidence="2" id="KW-1133">Transmembrane helix</keyword>
<dbReference type="EMBL" id="BOMM01000022">
    <property type="protein sequence ID" value="GIE11142.1"/>
    <property type="molecule type" value="Genomic_DNA"/>
</dbReference>
<comment type="caution">
    <text evidence="4">The sequence shown here is derived from an EMBL/GenBank/DDBJ whole genome shotgun (WGS) entry which is preliminary data.</text>
</comment>
<dbReference type="RefSeq" id="WP_203817663.1">
    <property type="nucleotide sequence ID" value="NZ_BAAABP010000032.1"/>
</dbReference>
<feature type="chain" id="PRO_5037726019" evidence="3">
    <location>
        <begin position="34"/>
        <end position="1335"/>
    </location>
</feature>
<evidence type="ECO:0000256" key="3">
    <source>
        <dbReference type="SAM" id="SignalP"/>
    </source>
</evidence>
<feature type="transmembrane region" description="Helical" evidence="2">
    <location>
        <begin position="1285"/>
        <end position="1306"/>
    </location>
</feature>
<evidence type="ECO:0000256" key="1">
    <source>
        <dbReference type="SAM" id="MobiDB-lite"/>
    </source>
</evidence>
<reference evidence="4" key="1">
    <citation type="submission" date="2021-01" db="EMBL/GenBank/DDBJ databases">
        <title>Whole genome shotgun sequence of Actinoplanes ferrugineus NBRC 15555.</title>
        <authorList>
            <person name="Komaki H."/>
            <person name="Tamura T."/>
        </authorList>
    </citation>
    <scope>NUCLEOTIDE SEQUENCE</scope>
    <source>
        <strain evidence="4">NBRC 15555</strain>
    </source>
</reference>
<sequence length="1335" mass="129325">MVVRRPARARRLAVLALAAVALGLLMVPAAAPAAGSISASAQGLRTMLIGLANTETAKAAWSAGAAVDNSVSSAGASGIVSVGAVQVSSGPADGGTGGAAAADVASVGLIGAVNTGAVHSACKMTASQITGVSTVAALKVGSAAKVDVNASTTVSVSNVLSVDLNKQSATWDSGDGTLTYRVQALDVSLLPSNSSGLTLTSEVVVGESVCSGKVRLGPVRATPVVLAPGQTDTPTVSVTNTGDAAAPNTVLTVPVPPAGYTLGTPTATNGGTCTKDSTKVTCAGITVPAGSTATVSLPVTLSSSASANDWAPTSGIDAVSTPVAAVTGTTIESRGSGTLATTLAGADVDLAGGVSIIPAGATPGGAPATASVRVTNSGTSTAAPTTITVPAPPTGYTVGAVSTSGGGTCTTAGAITCTGVTVPAGGTIAVSIPVTVATGVSAAWTADSGLPVIATSGGSTGIATGPIVTTGAGLAVTVTGPADGTLSPGDTGTLTVTATNGGGTAAAGVQYAFLAPTNTTFVAPVPGYCAVTSSTRVDCTMNVAAHDYLQFPLPIKVALAADPATPLTGGCADAGHDGTCTVPPDVKVKDIRLKTSLSGKVTIGANTVTIVPGDSGNGVVRIHSAVAIAATTVTIPLSALPTGFHLTKATGPNGSLCVLTTSKVTCAAVPLVAGSDSDITLATSVDTGVALGTVWHATGIRVSADPDFVTGSADPVQTPSAAADVTFTVTGPTGPVAPGSATSLTVTGVNSGTAAANNRTASVKAPANATFGPLTGATATACQVTTSTQVTCTYSLAAGGSLTWTLPLTVSPAAKTGDKVANGCVTADGNTTCGGSQDVDAGAVPLATHGKLVVAGSVVAPGDTGTAGVTMSATADYADLVLTVPLDDLPSGFTVRSAAIGSAPCTVGESSVVCTGVALTAGTARNLRLSVSVDAAVPAAATWRVNGVVLARAADPTDRVTAAGTLISTSAGTFTVSVAVGGLSVAAPTPGQTTLLPITVTDNGPGEADPYPVTIMIPDGTTPGTAPGNCVEGSTDRTVTCTVSLSAGESATIMLPLVIDTGLAAGTIITGGCVDQALGTGTPAFDYTCGGATDVAIPDFTVGQLDVDLAVTYGGGTVPLAGSSRPVVKIPYSNGGTTMAADVAFTIEPPVGVWITRAQVVLNSASQGSASSRGSAQGSARGPASGKAVAGKASMVDATCVATLTGKENDVTCEAPDAAANSGHELWLTLKVGSGVRNGTQGMTVTVTTTSDDGIATNNTVQVPLELAAQDTDTDTELPTTGTDVVHLAVMSTVLVALGVMMIIGVRDRRPRPAGAAHGVRKQAEHEPRHARPKR</sequence>
<keyword evidence="5" id="KW-1185">Reference proteome</keyword>
<protein>
    <submittedName>
        <fullName evidence="4">Uncharacterized protein</fullName>
    </submittedName>
</protein>
<evidence type="ECO:0000313" key="5">
    <source>
        <dbReference type="Proteomes" id="UP000598174"/>
    </source>
</evidence>
<keyword evidence="3" id="KW-0732">Signal</keyword>
<proteinExistence type="predicted"/>
<name>A0A919J0B0_9ACTN</name>
<evidence type="ECO:0000313" key="4">
    <source>
        <dbReference type="EMBL" id="GIE11142.1"/>
    </source>
</evidence>
<keyword evidence="2" id="KW-0812">Transmembrane</keyword>
<keyword evidence="2" id="KW-0472">Membrane</keyword>
<feature type="region of interest" description="Disordered" evidence="1">
    <location>
        <begin position="1311"/>
        <end position="1335"/>
    </location>
</feature>
<feature type="signal peptide" evidence="3">
    <location>
        <begin position="1"/>
        <end position="33"/>
    </location>
</feature>
<evidence type="ECO:0000256" key="2">
    <source>
        <dbReference type="SAM" id="Phobius"/>
    </source>
</evidence>
<feature type="compositionally biased region" description="Basic and acidic residues" evidence="1">
    <location>
        <begin position="1322"/>
        <end position="1335"/>
    </location>
</feature>
<gene>
    <name evidence="4" type="ORF">Afe05nite_29820</name>
</gene>
<feature type="region of interest" description="Disordered" evidence="1">
    <location>
        <begin position="1168"/>
        <end position="1188"/>
    </location>
</feature>
<accession>A0A919J0B0</accession>
<dbReference type="Proteomes" id="UP000598174">
    <property type="component" value="Unassembled WGS sequence"/>
</dbReference>